<evidence type="ECO:0000313" key="2">
    <source>
        <dbReference type="Proteomes" id="UP000054058"/>
    </source>
</evidence>
<dbReference type="PATRIC" id="fig|1122207.3.peg.1340"/>
<sequence>MTRRHFRNFVFFPLSALTLIIVMIWAATPFVAKHYISQYFEEQGQDISIGSLSIDFFPPKIDLKNVTIKNATQDTLTLKRATFGIEALPLIARTVRLSHANIDGFSVWVAQQENDWIVAGINTAQYLQNDESEEALQTNTEQETEIEPTSEPWKISLPKFTFTDSQLHLSRQPEASIPAQTDRFTISNLTVKDLSGKALEWTGSVALSALINQSTLSIATQFDYSPERSSANISIEKTKISIDDLRHFLPSPFHTGEGQLAINGELNVLQTQVEGAPVFKVNDLNMKTEITALDLAINEQDKITTTSTILDLTEANLEFVSADQLTFTGKTALTSNQFAFTQANLIAQYDNLALTLPIDIKRDELGLAAQITNTQLDIADLSVVLDRQNNNTNKEAKEAGQKDAFQAEEKRLSLGAFKFTTDQLNVEIKDGQDPAVRGENLNIATQSLDSMLGDKKRIAAWKNADINALSFSQQGEQFDVAFEQINIANITLSEILPETDSKLTLPILGQINNIKIDTLSANQDGSRISAITTDSVKINLILNAQKRLENLVSIQENPQAALQPSLQDSNAPKAQDAENAINNAPNTEEKPAFKAPYYVILDAYDMTGESQIHVQDRSITPALQRSLDIDSLSLRNLNTQDKEQATEFTLKARNGKYATLSSDITIWPLADKLTMKSDLVIREAELPPYSSYIANALGYQIDSGQLDLDLTLNADNGELDGNSHILLREFDLGGKKESSSVIKAGAVPLNIAVGILKDSDNNIDLDIPLSGDIENPEFGWQSFMILPVRKALFKASSSYLMQTFVPYASVISIAQLAGDQLLKIRVEPLLFEAEESRLNDAQDVFLKQLTALMKDKEDSKLKACGVASYLDLGLEEPPASIDSATRGEAQKLAQERSNILKDYLVKEGISSSRIFLCSPEVDLSKSSQPRIELNF</sequence>
<dbReference type="Pfam" id="PF05359">
    <property type="entry name" value="DUF748"/>
    <property type="match status" value="1"/>
</dbReference>
<protein>
    <recommendedName>
        <fullName evidence="3">OmpA-like domain-containing protein</fullName>
    </recommendedName>
</protein>
<proteinExistence type="predicted"/>
<gene>
    <name evidence="1" type="ORF">MUS1_11045</name>
</gene>
<dbReference type="InterPro" id="IPR036737">
    <property type="entry name" value="OmpA-like_sf"/>
</dbReference>
<evidence type="ECO:0008006" key="3">
    <source>
        <dbReference type="Google" id="ProtNLM"/>
    </source>
</evidence>
<dbReference type="EMBL" id="JAMB01000004">
    <property type="protein sequence ID" value="ETX11406.1"/>
    <property type="molecule type" value="Genomic_DNA"/>
</dbReference>
<reference evidence="1 2" key="1">
    <citation type="submission" date="2014-01" db="EMBL/GenBank/DDBJ databases">
        <title>Marinomonas ushuaiensis DSM 15871 Genome Sequencing.</title>
        <authorList>
            <person name="Lai Q."/>
            <person name="Shao Z.S."/>
        </authorList>
    </citation>
    <scope>NUCLEOTIDE SEQUENCE [LARGE SCALE GENOMIC DNA]</scope>
    <source>
        <strain evidence="1 2">DSM 15871</strain>
    </source>
</reference>
<comment type="caution">
    <text evidence="1">The sequence shown here is derived from an EMBL/GenBank/DDBJ whole genome shotgun (WGS) entry which is preliminary data.</text>
</comment>
<evidence type="ECO:0000313" key="1">
    <source>
        <dbReference type="EMBL" id="ETX11406.1"/>
    </source>
</evidence>
<dbReference type="SUPFAM" id="SSF103088">
    <property type="entry name" value="OmpA-like"/>
    <property type="match status" value="1"/>
</dbReference>
<name>X7E8C1_9GAMM</name>
<keyword evidence="2" id="KW-1185">Reference proteome</keyword>
<dbReference type="InterPro" id="IPR008023">
    <property type="entry name" value="DUF748"/>
</dbReference>
<organism evidence="1 2">
    <name type="scientific">Marinomonas ushuaiensis DSM 15871</name>
    <dbReference type="NCBI Taxonomy" id="1122207"/>
    <lineage>
        <taxon>Bacteria</taxon>
        <taxon>Pseudomonadati</taxon>
        <taxon>Pseudomonadota</taxon>
        <taxon>Gammaproteobacteria</taxon>
        <taxon>Oceanospirillales</taxon>
        <taxon>Oceanospirillaceae</taxon>
        <taxon>Marinomonas</taxon>
    </lineage>
</organism>
<dbReference type="eggNOG" id="COG2885">
    <property type="taxonomic scope" value="Bacteria"/>
</dbReference>
<dbReference type="RefSeq" id="WP_036160349.1">
    <property type="nucleotide sequence ID" value="NZ_JAMB01000004.1"/>
</dbReference>
<dbReference type="Gene3D" id="3.30.1330.60">
    <property type="entry name" value="OmpA-like domain"/>
    <property type="match status" value="1"/>
</dbReference>
<dbReference type="AlphaFoldDB" id="X7E8C1"/>
<dbReference type="Proteomes" id="UP000054058">
    <property type="component" value="Unassembled WGS sequence"/>
</dbReference>
<dbReference type="STRING" id="1122207.MUS1_11045"/>
<dbReference type="OrthoDB" id="6114420at2"/>
<accession>X7E8C1</accession>
<dbReference type="eggNOG" id="COG2982">
    <property type="taxonomic scope" value="Bacteria"/>
</dbReference>